<name>A0AA88IG38_CHASR</name>
<dbReference type="EMBL" id="JAUPFM010000022">
    <property type="protein sequence ID" value="KAK2815818.1"/>
    <property type="molecule type" value="Genomic_DNA"/>
</dbReference>
<reference evidence="3" key="1">
    <citation type="submission" date="2023-07" db="EMBL/GenBank/DDBJ databases">
        <title>Chromosome-level Genome Assembly of Striped Snakehead (Channa striata).</title>
        <authorList>
            <person name="Liu H."/>
        </authorList>
    </citation>
    <scope>NUCLEOTIDE SEQUENCE</scope>
    <source>
        <strain evidence="3">Gz</strain>
        <tissue evidence="3">Muscle</tissue>
    </source>
</reference>
<dbReference type="Proteomes" id="UP001187415">
    <property type="component" value="Unassembled WGS sequence"/>
</dbReference>
<comment type="caution">
    <text evidence="3">The sequence shown here is derived from an EMBL/GenBank/DDBJ whole genome shotgun (WGS) entry which is preliminary data.</text>
</comment>
<accession>A0AA88IG38</accession>
<feature type="compositionally biased region" description="Basic and acidic residues" evidence="1">
    <location>
        <begin position="71"/>
        <end position="87"/>
    </location>
</feature>
<evidence type="ECO:0000256" key="1">
    <source>
        <dbReference type="SAM" id="MobiDB-lite"/>
    </source>
</evidence>
<evidence type="ECO:0000259" key="2">
    <source>
        <dbReference type="Pfam" id="PF09007"/>
    </source>
</evidence>
<feature type="domain" description="EBP50 C-terminal" evidence="2">
    <location>
        <begin position="20"/>
        <end position="83"/>
    </location>
</feature>
<feature type="compositionally biased region" description="Low complexity" evidence="1">
    <location>
        <begin position="20"/>
        <end position="48"/>
    </location>
</feature>
<sequence length="87" mass="9471">MFCAGCYYNLEAVCQGSVHSSDSLSDSSPPAPGVPTQAVQPVQTTPQVPDEDDTLLTAAAEAKQKTCTRQTRREPPMDWNKKKRSSE</sequence>
<dbReference type="AlphaFoldDB" id="A0AA88IG38"/>
<feature type="region of interest" description="Disordered" evidence="1">
    <location>
        <begin position="18"/>
        <end position="87"/>
    </location>
</feature>
<keyword evidence="4" id="KW-1185">Reference proteome</keyword>
<dbReference type="Pfam" id="PF09007">
    <property type="entry name" value="EBP50_C"/>
    <property type="match status" value="1"/>
</dbReference>
<gene>
    <name evidence="3" type="ORF">Q5P01_026285</name>
</gene>
<evidence type="ECO:0000313" key="3">
    <source>
        <dbReference type="EMBL" id="KAK2815818.1"/>
    </source>
</evidence>
<dbReference type="InterPro" id="IPR015098">
    <property type="entry name" value="EBP50_C"/>
</dbReference>
<protein>
    <recommendedName>
        <fullName evidence="2">EBP50 C-terminal domain-containing protein</fullName>
    </recommendedName>
</protein>
<evidence type="ECO:0000313" key="4">
    <source>
        <dbReference type="Proteomes" id="UP001187415"/>
    </source>
</evidence>
<proteinExistence type="predicted"/>
<organism evidence="3 4">
    <name type="scientific">Channa striata</name>
    <name type="common">Snakehead murrel</name>
    <name type="synonym">Ophicephalus striatus</name>
    <dbReference type="NCBI Taxonomy" id="64152"/>
    <lineage>
        <taxon>Eukaryota</taxon>
        <taxon>Metazoa</taxon>
        <taxon>Chordata</taxon>
        <taxon>Craniata</taxon>
        <taxon>Vertebrata</taxon>
        <taxon>Euteleostomi</taxon>
        <taxon>Actinopterygii</taxon>
        <taxon>Neopterygii</taxon>
        <taxon>Teleostei</taxon>
        <taxon>Neoteleostei</taxon>
        <taxon>Acanthomorphata</taxon>
        <taxon>Anabantaria</taxon>
        <taxon>Anabantiformes</taxon>
        <taxon>Channoidei</taxon>
        <taxon>Channidae</taxon>
        <taxon>Channa</taxon>
    </lineage>
</organism>